<organism evidence="2 3">
    <name type="scientific">Brevifollis gellanilyticus</name>
    <dbReference type="NCBI Taxonomy" id="748831"/>
    <lineage>
        <taxon>Bacteria</taxon>
        <taxon>Pseudomonadati</taxon>
        <taxon>Verrucomicrobiota</taxon>
        <taxon>Verrucomicrobiia</taxon>
        <taxon>Verrucomicrobiales</taxon>
        <taxon>Verrucomicrobiaceae</taxon>
    </lineage>
</organism>
<dbReference type="EMBL" id="BKAG01000014">
    <property type="protein sequence ID" value="GEP43072.1"/>
    <property type="molecule type" value="Genomic_DNA"/>
</dbReference>
<evidence type="ECO:0000256" key="1">
    <source>
        <dbReference type="SAM" id="MobiDB-lite"/>
    </source>
</evidence>
<reference evidence="2 3" key="1">
    <citation type="submission" date="2019-07" db="EMBL/GenBank/DDBJ databases">
        <title>Whole genome shotgun sequence of Brevifollis gellanilyticus NBRC 108608.</title>
        <authorList>
            <person name="Hosoyama A."/>
            <person name="Uohara A."/>
            <person name="Ohji S."/>
            <person name="Ichikawa N."/>
        </authorList>
    </citation>
    <scope>NUCLEOTIDE SEQUENCE [LARGE SCALE GENOMIC DNA]</scope>
    <source>
        <strain evidence="2 3">NBRC 108608</strain>
    </source>
</reference>
<name>A0A512M8M4_9BACT</name>
<dbReference type="Proteomes" id="UP000321577">
    <property type="component" value="Unassembled WGS sequence"/>
</dbReference>
<evidence type="ECO:0000313" key="3">
    <source>
        <dbReference type="Proteomes" id="UP000321577"/>
    </source>
</evidence>
<gene>
    <name evidence="2" type="ORF">BGE01nite_23630</name>
</gene>
<dbReference type="AlphaFoldDB" id="A0A512M8M4"/>
<proteinExistence type="predicted"/>
<sequence>MGIEVRREPPSVIQRDVKAAREKECSGKGEPKVFHGWEKEDADSWKLAVLDGRGGGSVQPGIRVIECD</sequence>
<accession>A0A512M8M4</accession>
<evidence type="ECO:0000313" key="2">
    <source>
        <dbReference type="EMBL" id="GEP43072.1"/>
    </source>
</evidence>
<keyword evidence="3" id="KW-1185">Reference proteome</keyword>
<protein>
    <submittedName>
        <fullName evidence="2">Uncharacterized protein</fullName>
    </submittedName>
</protein>
<feature type="region of interest" description="Disordered" evidence="1">
    <location>
        <begin position="1"/>
        <end position="34"/>
    </location>
</feature>
<comment type="caution">
    <text evidence="2">The sequence shown here is derived from an EMBL/GenBank/DDBJ whole genome shotgun (WGS) entry which is preliminary data.</text>
</comment>